<organism evidence="1 2">
    <name type="scientific">Paramuricea clavata</name>
    <name type="common">Red gorgonian</name>
    <name type="synonym">Violescent sea-whip</name>
    <dbReference type="NCBI Taxonomy" id="317549"/>
    <lineage>
        <taxon>Eukaryota</taxon>
        <taxon>Metazoa</taxon>
        <taxon>Cnidaria</taxon>
        <taxon>Anthozoa</taxon>
        <taxon>Octocorallia</taxon>
        <taxon>Malacalcyonacea</taxon>
        <taxon>Plexauridae</taxon>
        <taxon>Paramuricea</taxon>
    </lineage>
</organism>
<accession>A0A6S7KA15</accession>
<protein>
    <submittedName>
        <fullName evidence="1">Uncharacterized protein</fullName>
    </submittedName>
</protein>
<evidence type="ECO:0000313" key="1">
    <source>
        <dbReference type="EMBL" id="CAB4024502.1"/>
    </source>
</evidence>
<evidence type="ECO:0000313" key="2">
    <source>
        <dbReference type="Proteomes" id="UP001152795"/>
    </source>
</evidence>
<proteinExistence type="predicted"/>
<dbReference type="EMBL" id="CACRXK020013070">
    <property type="protein sequence ID" value="CAB4024502.1"/>
    <property type="molecule type" value="Genomic_DNA"/>
</dbReference>
<feature type="non-terminal residue" evidence="1">
    <location>
        <position position="1"/>
    </location>
</feature>
<dbReference type="InterPro" id="IPR000477">
    <property type="entry name" value="RT_dom"/>
</dbReference>
<dbReference type="OrthoDB" id="414730at2759"/>
<name>A0A6S7KA15_PARCT</name>
<keyword evidence="2" id="KW-1185">Reference proteome</keyword>
<sequence>KQICSINGKQSDINELKCGVPEGSNLGPFLFLLYINDLPRCLQTTKARLFADDTTLSISASTVDEIE</sequence>
<dbReference type="Pfam" id="PF00078">
    <property type="entry name" value="RVT_1"/>
    <property type="match status" value="1"/>
</dbReference>
<comment type="caution">
    <text evidence="1">The sequence shown here is derived from an EMBL/GenBank/DDBJ whole genome shotgun (WGS) entry which is preliminary data.</text>
</comment>
<reference evidence="1" key="1">
    <citation type="submission" date="2020-04" db="EMBL/GenBank/DDBJ databases">
        <authorList>
            <person name="Alioto T."/>
            <person name="Alioto T."/>
            <person name="Gomez Garrido J."/>
        </authorList>
    </citation>
    <scope>NUCLEOTIDE SEQUENCE</scope>
    <source>
        <strain evidence="1">A484AB</strain>
    </source>
</reference>
<dbReference type="PANTHER" id="PTHR33332">
    <property type="entry name" value="REVERSE TRANSCRIPTASE DOMAIN-CONTAINING PROTEIN"/>
    <property type="match status" value="1"/>
</dbReference>
<gene>
    <name evidence="1" type="ORF">PACLA_8A084227</name>
</gene>
<dbReference type="AlphaFoldDB" id="A0A6S7KA15"/>
<dbReference type="PROSITE" id="PS50878">
    <property type="entry name" value="RT_POL"/>
    <property type="match status" value="1"/>
</dbReference>
<dbReference type="Proteomes" id="UP001152795">
    <property type="component" value="Unassembled WGS sequence"/>
</dbReference>